<evidence type="ECO:0000256" key="1">
    <source>
        <dbReference type="SAM" id="Phobius"/>
    </source>
</evidence>
<keyword evidence="4" id="KW-0808">Transferase</keyword>
<accession>A0A7M2RFP0</accession>
<dbReference type="KEGG" id="bliq:INP51_12400"/>
<keyword evidence="1" id="KW-0812">Transmembrane</keyword>
<dbReference type="Pfam" id="PF02518">
    <property type="entry name" value="HATPase_c"/>
    <property type="match status" value="1"/>
</dbReference>
<gene>
    <name evidence="4" type="ORF">INP51_12400</name>
</gene>
<organism evidence="4 5">
    <name type="scientific">Blautia liquoris</name>
    <dbReference type="NCBI Taxonomy" id="2779518"/>
    <lineage>
        <taxon>Bacteria</taxon>
        <taxon>Bacillati</taxon>
        <taxon>Bacillota</taxon>
        <taxon>Clostridia</taxon>
        <taxon>Lachnospirales</taxon>
        <taxon>Lachnospiraceae</taxon>
        <taxon>Blautia</taxon>
    </lineage>
</organism>
<dbReference type="Proteomes" id="UP000593601">
    <property type="component" value="Chromosome"/>
</dbReference>
<dbReference type="Pfam" id="PF06580">
    <property type="entry name" value="His_kinase"/>
    <property type="match status" value="1"/>
</dbReference>
<feature type="domain" description="Signal transduction histidine kinase internal region" evidence="3">
    <location>
        <begin position="374"/>
        <end position="451"/>
    </location>
</feature>
<protein>
    <submittedName>
        <fullName evidence="4">Histidine kinase</fullName>
    </submittedName>
</protein>
<feature type="domain" description="Histidine kinase/HSP90-like ATPase" evidence="2">
    <location>
        <begin position="470"/>
        <end position="578"/>
    </location>
</feature>
<dbReference type="Gene3D" id="6.10.340.10">
    <property type="match status" value="1"/>
</dbReference>
<feature type="transmembrane region" description="Helical" evidence="1">
    <location>
        <begin position="287"/>
        <end position="307"/>
    </location>
</feature>
<keyword evidence="1" id="KW-1133">Transmembrane helix</keyword>
<feature type="transmembrane region" description="Helical" evidence="1">
    <location>
        <begin position="21"/>
        <end position="41"/>
    </location>
</feature>
<dbReference type="InterPro" id="IPR036890">
    <property type="entry name" value="HATPase_C_sf"/>
</dbReference>
<dbReference type="Gene3D" id="3.30.565.10">
    <property type="entry name" value="Histidine kinase-like ATPase, C-terminal domain"/>
    <property type="match status" value="1"/>
</dbReference>
<dbReference type="AlphaFoldDB" id="A0A7M2RFP0"/>
<evidence type="ECO:0000313" key="4">
    <source>
        <dbReference type="EMBL" id="QOV18794.1"/>
    </source>
</evidence>
<evidence type="ECO:0000313" key="5">
    <source>
        <dbReference type="Proteomes" id="UP000593601"/>
    </source>
</evidence>
<evidence type="ECO:0000259" key="3">
    <source>
        <dbReference type="Pfam" id="PF06580"/>
    </source>
</evidence>
<dbReference type="InterPro" id="IPR003594">
    <property type="entry name" value="HATPase_dom"/>
</dbReference>
<dbReference type="RefSeq" id="WP_193735156.1">
    <property type="nucleotide sequence ID" value="NZ_CP063304.1"/>
</dbReference>
<keyword evidence="4" id="KW-0418">Kinase</keyword>
<dbReference type="InterPro" id="IPR010559">
    <property type="entry name" value="Sig_transdc_His_kin_internal"/>
</dbReference>
<dbReference type="InterPro" id="IPR050640">
    <property type="entry name" value="Bact_2-comp_sensor_kinase"/>
</dbReference>
<reference evidence="4 5" key="1">
    <citation type="submission" date="2020-10" db="EMBL/GenBank/DDBJ databases">
        <title>Blautia liquoris sp.nov., isolated from the mud in a fermentation cellar used for the production of Chinese strong-flavoured liquor.</title>
        <authorList>
            <person name="Lu L."/>
        </authorList>
    </citation>
    <scope>NUCLEOTIDE SEQUENCE [LARGE SCALE GENOMIC DNA]</scope>
    <source>
        <strain evidence="4 5">LZLJ-3</strain>
    </source>
</reference>
<keyword evidence="1" id="KW-0472">Membrane</keyword>
<dbReference type="SUPFAM" id="SSF55874">
    <property type="entry name" value="ATPase domain of HSP90 chaperone/DNA topoisomerase II/histidine kinase"/>
    <property type="match status" value="1"/>
</dbReference>
<keyword evidence="5" id="KW-1185">Reference proteome</keyword>
<proteinExistence type="predicted"/>
<dbReference type="EMBL" id="CP063304">
    <property type="protein sequence ID" value="QOV18794.1"/>
    <property type="molecule type" value="Genomic_DNA"/>
</dbReference>
<sequence length="594" mass="68922">MKRMVYEFFGKLKIKNKILCFCLPFIVISDIIILSITAVMFRQLKNMVYDQTEQNITEKSNLLNSTFSNYDQATTKFLYYSDEVQEYLHTEQRVMDEDSFNSLISRISFNINSLLMNSQPSIMNVCLFNKYNEIYINNAIYVKTIEQTEKYASVLQNETSNMHGKLIVSQNPFHRNMITLSRNVYVPELERSNEKIGFLMLDISKNDLTNLLRPTERADAISIVLTDESKNILINASQMSDKQCADIIKDQKGKRYQVKHNILDYGNCEVIGIINEKVLFYDTNRSFWMELGLIFLAILITILAIYFTGNMIAGQLHAFMQKLNQTEEIDKNSYIHMHTQDEFKELSDSYNGLLSRIDTLIHTVYIKEILLKEAQMESLQAQMNPHFLYNTLDCINSLARQGESDKVNKTITSLASILRMSVKGQPFLTVEEDLKYIRQYIYIQKIRFQYKIIFLVEIPESIYQFYIPKLVIQPIIENAVIHGISKIKGTGMIAVEGWEDDNSIYLEVKDNGIGIPDSVIRKIDQIDAHDHIDFKTRDNHIGIFNIQQRIRLMYGNEYGLHIRQLLPAGSSVVVRLPKILTPKKRDDNIDDTDP</sequence>
<evidence type="ECO:0000259" key="2">
    <source>
        <dbReference type="Pfam" id="PF02518"/>
    </source>
</evidence>
<dbReference type="PANTHER" id="PTHR34220:SF7">
    <property type="entry name" value="SENSOR HISTIDINE KINASE YPDA"/>
    <property type="match status" value="1"/>
</dbReference>
<dbReference type="GO" id="GO:0016020">
    <property type="term" value="C:membrane"/>
    <property type="evidence" value="ECO:0007669"/>
    <property type="project" value="InterPro"/>
</dbReference>
<dbReference type="GO" id="GO:0000155">
    <property type="term" value="F:phosphorelay sensor kinase activity"/>
    <property type="evidence" value="ECO:0007669"/>
    <property type="project" value="InterPro"/>
</dbReference>
<name>A0A7M2RFP0_9FIRM</name>
<dbReference type="PANTHER" id="PTHR34220">
    <property type="entry name" value="SENSOR HISTIDINE KINASE YPDA"/>
    <property type="match status" value="1"/>
</dbReference>